<keyword evidence="1" id="KW-0812">Transmembrane</keyword>
<feature type="transmembrane region" description="Helical" evidence="1">
    <location>
        <begin position="12"/>
        <end position="33"/>
    </location>
</feature>
<gene>
    <name evidence="2" type="ORF">D7Z54_27085</name>
</gene>
<accession>A0A428MW56</accession>
<evidence type="ECO:0000256" key="1">
    <source>
        <dbReference type="SAM" id="Phobius"/>
    </source>
</evidence>
<evidence type="ECO:0000313" key="3">
    <source>
        <dbReference type="Proteomes" id="UP000275076"/>
    </source>
</evidence>
<dbReference type="AlphaFoldDB" id="A0A428MW56"/>
<organism evidence="2 3">
    <name type="scientific">Salibacterium salarium</name>
    <dbReference type="NCBI Taxonomy" id="284579"/>
    <lineage>
        <taxon>Bacteria</taxon>
        <taxon>Bacillati</taxon>
        <taxon>Bacillota</taxon>
        <taxon>Bacilli</taxon>
        <taxon>Bacillales</taxon>
        <taxon>Bacillaceae</taxon>
    </lineage>
</organism>
<keyword evidence="3" id="KW-1185">Reference proteome</keyword>
<feature type="transmembrane region" description="Helical" evidence="1">
    <location>
        <begin position="48"/>
        <end position="69"/>
    </location>
</feature>
<evidence type="ECO:0000313" key="2">
    <source>
        <dbReference type="EMBL" id="RSL30269.1"/>
    </source>
</evidence>
<keyword evidence="1" id="KW-1133">Transmembrane helix</keyword>
<reference evidence="2 3" key="1">
    <citation type="submission" date="2018-10" db="EMBL/GenBank/DDBJ databases">
        <title>Draft genome sequence of Bacillus salarius IM0101, isolated from a hypersaline soil in Inner Mongolia, China.</title>
        <authorList>
            <person name="Yamprayoonswat W."/>
            <person name="Boonvisut S."/>
            <person name="Jumpathong W."/>
            <person name="Sittihan S."/>
            <person name="Ruangsuj P."/>
            <person name="Wanthongcharoen S."/>
            <person name="Thongpramul N."/>
            <person name="Pimmason S."/>
            <person name="Yu B."/>
            <person name="Yasawong M."/>
        </authorList>
    </citation>
    <scope>NUCLEOTIDE SEQUENCE [LARGE SCALE GENOMIC DNA]</scope>
    <source>
        <strain evidence="2 3">IM0101</strain>
    </source>
</reference>
<name>A0A428MW56_9BACI</name>
<sequence>METMDGASVMKTVWKIIICITGIYCLGHILFGFDTNQTIAVSGYDTGITISLLTRITRAVFFGSLFIYLRKYTTSTSK</sequence>
<comment type="caution">
    <text evidence="2">The sequence shown here is derived from an EMBL/GenBank/DDBJ whole genome shotgun (WGS) entry which is preliminary data.</text>
</comment>
<dbReference type="Proteomes" id="UP000275076">
    <property type="component" value="Unassembled WGS sequence"/>
</dbReference>
<protein>
    <submittedName>
        <fullName evidence="2">Uncharacterized protein</fullName>
    </submittedName>
</protein>
<dbReference type="EMBL" id="RBVX01000040">
    <property type="protein sequence ID" value="RSL30269.1"/>
    <property type="molecule type" value="Genomic_DNA"/>
</dbReference>
<keyword evidence="1" id="KW-0472">Membrane</keyword>
<proteinExistence type="predicted"/>